<keyword evidence="1" id="KW-0472">Membrane</keyword>
<dbReference type="Proteomes" id="UP000198287">
    <property type="component" value="Unassembled WGS sequence"/>
</dbReference>
<gene>
    <name evidence="2" type="ORF">Fcan01_26797</name>
</gene>
<comment type="caution">
    <text evidence="2">The sequence shown here is derived from an EMBL/GenBank/DDBJ whole genome shotgun (WGS) entry which is preliminary data.</text>
</comment>
<keyword evidence="1" id="KW-1133">Transmembrane helix</keyword>
<keyword evidence="1" id="KW-0812">Transmembrane</keyword>
<organism evidence="2 3">
    <name type="scientific">Folsomia candida</name>
    <name type="common">Springtail</name>
    <dbReference type="NCBI Taxonomy" id="158441"/>
    <lineage>
        <taxon>Eukaryota</taxon>
        <taxon>Metazoa</taxon>
        <taxon>Ecdysozoa</taxon>
        <taxon>Arthropoda</taxon>
        <taxon>Hexapoda</taxon>
        <taxon>Collembola</taxon>
        <taxon>Entomobryomorpha</taxon>
        <taxon>Isotomoidea</taxon>
        <taxon>Isotomidae</taxon>
        <taxon>Proisotominae</taxon>
        <taxon>Folsomia</taxon>
    </lineage>
</organism>
<evidence type="ECO:0000313" key="2">
    <source>
        <dbReference type="EMBL" id="OXA38362.1"/>
    </source>
</evidence>
<dbReference type="AlphaFoldDB" id="A0A226CYG8"/>
<reference evidence="2 3" key="1">
    <citation type="submission" date="2015-12" db="EMBL/GenBank/DDBJ databases">
        <title>The genome of Folsomia candida.</title>
        <authorList>
            <person name="Faddeeva A."/>
            <person name="Derks M.F."/>
            <person name="Anvar Y."/>
            <person name="Smit S."/>
            <person name="Van Straalen N."/>
            <person name="Roelofs D."/>
        </authorList>
    </citation>
    <scope>NUCLEOTIDE SEQUENCE [LARGE SCALE GENOMIC DNA]</scope>
    <source>
        <strain evidence="2 3">VU population</strain>
        <tissue evidence="2">Whole body</tissue>
    </source>
</reference>
<keyword evidence="3" id="KW-1185">Reference proteome</keyword>
<sequence>MADIIGSRPTPLQVYSSRISYTFRTRNATCGFLKRFLAALTTLPFMCYTLIASVGQNLGGIPIRGQRRRLYAAAPPDAGSVLRAAAADKSYFLYLQHCGAAPRRKILENCPRRRRQTRQR</sequence>
<proteinExistence type="predicted"/>
<evidence type="ECO:0000256" key="1">
    <source>
        <dbReference type="SAM" id="Phobius"/>
    </source>
</evidence>
<dbReference type="EMBL" id="LNIX01000046">
    <property type="protein sequence ID" value="OXA38362.1"/>
    <property type="molecule type" value="Genomic_DNA"/>
</dbReference>
<feature type="transmembrane region" description="Helical" evidence="1">
    <location>
        <begin position="36"/>
        <end position="59"/>
    </location>
</feature>
<protein>
    <submittedName>
        <fullName evidence="2">Uncharacterized protein</fullName>
    </submittedName>
</protein>
<name>A0A226CYG8_FOLCA</name>
<evidence type="ECO:0000313" key="3">
    <source>
        <dbReference type="Proteomes" id="UP000198287"/>
    </source>
</evidence>
<accession>A0A226CYG8</accession>